<dbReference type="GO" id="GO:0140339">
    <property type="term" value="F:phosphatidylglycerol transfer activity"/>
    <property type="evidence" value="ECO:0007669"/>
    <property type="project" value="Ensembl"/>
</dbReference>
<dbReference type="GO" id="GO:0005615">
    <property type="term" value="C:extracellular space"/>
    <property type="evidence" value="ECO:0000318"/>
    <property type="project" value="GO_Central"/>
</dbReference>
<evidence type="ECO:0000259" key="11">
    <source>
        <dbReference type="SMART" id="SM00329"/>
    </source>
</evidence>
<comment type="similarity">
    <text evidence="2">Belongs to the BPI/LBP/Plunc superfamily. BPI/LBP family.</text>
</comment>
<dbReference type="InterPro" id="IPR017943">
    <property type="entry name" value="Bactericidal_perm-incr_a/b_dom"/>
</dbReference>
<accession>A0A6I8P594</accession>
<evidence type="ECO:0000256" key="9">
    <source>
        <dbReference type="SAM" id="SignalP"/>
    </source>
</evidence>
<dbReference type="GO" id="GO:0010875">
    <property type="term" value="P:positive regulation of cholesterol efflux"/>
    <property type="evidence" value="ECO:0007669"/>
    <property type="project" value="Ensembl"/>
</dbReference>
<dbReference type="GO" id="GO:0019992">
    <property type="term" value="F:diacylglycerol binding"/>
    <property type="evidence" value="ECO:0007669"/>
    <property type="project" value="Ensembl"/>
</dbReference>
<dbReference type="OrthoDB" id="8862579at2759"/>
<dbReference type="GO" id="GO:0070300">
    <property type="term" value="F:phosphatidic acid binding"/>
    <property type="evidence" value="ECO:0007669"/>
    <property type="project" value="Ensembl"/>
</dbReference>
<evidence type="ECO:0000256" key="6">
    <source>
        <dbReference type="ARBA" id="ARBA00023180"/>
    </source>
</evidence>
<dbReference type="GO" id="GO:0008035">
    <property type="term" value="F:high-density lipoprotein particle binding"/>
    <property type="evidence" value="ECO:0007669"/>
    <property type="project" value="Ensembl"/>
</dbReference>
<evidence type="ECO:0000256" key="5">
    <source>
        <dbReference type="ARBA" id="ARBA00023157"/>
    </source>
</evidence>
<dbReference type="InterPro" id="IPR032942">
    <property type="entry name" value="BPI/LBP/Plunc"/>
</dbReference>
<dbReference type="GO" id="GO:0031210">
    <property type="term" value="F:phosphatidylcholine binding"/>
    <property type="evidence" value="ECO:0007669"/>
    <property type="project" value="Ensembl"/>
</dbReference>
<evidence type="ECO:0000256" key="2">
    <source>
        <dbReference type="ARBA" id="ARBA00007292"/>
    </source>
</evidence>
<dbReference type="Ensembl" id="ENSOANT00000062622.1">
    <property type="protein sequence ID" value="ENSOANP00000049165.1"/>
    <property type="gene ID" value="ENSOANG00000040972.1"/>
</dbReference>
<dbReference type="GO" id="GO:0140340">
    <property type="term" value="F:cerebroside transfer activity"/>
    <property type="evidence" value="ECO:0007669"/>
    <property type="project" value="Ensembl"/>
</dbReference>
<feature type="signal peptide" evidence="9">
    <location>
        <begin position="1"/>
        <end position="27"/>
    </location>
</feature>
<name>A0A6I8P594_ORNAN</name>
<keyword evidence="3" id="KW-0964">Secreted</keyword>
<dbReference type="FunCoup" id="A0A6I8P594">
    <property type="interactions" value="271"/>
</dbReference>
<keyword evidence="6" id="KW-0325">Glycoprotein</keyword>
<dbReference type="Gene3D" id="3.15.20.10">
    <property type="entry name" value="Bactericidal permeability-increasing protein, domain 2"/>
    <property type="match status" value="1"/>
</dbReference>
<protein>
    <submittedName>
        <fullName evidence="12">Phospholipid transfer protein</fullName>
    </submittedName>
</protein>
<comment type="subcellular location">
    <subcellularLocation>
        <location evidence="1">Secreted</location>
    </subcellularLocation>
</comment>
<evidence type="ECO:0000256" key="1">
    <source>
        <dbReference type="ARBA" id="ARBA00004613"/>
    </source>
</evidence>
<feature type="compositionally biased region" description="Pro residues" evidence="8">
    <location>
        <begin position="493"/>
        <end position="512"/>
    </location>
</feature>
<dbReference type="GO" id="GO:0008429">
    <property type="term" value="F:phosphatidylethanolamine binding"/>
    <property type="evidence" value="ECO:0007669"/>
    <property type="project" value="Ensembl"/>
</dbReference>
<keyword evidence="13" id="KW-1185">Reference proteome</keyword>
<dbReference type="InterPro" id="IPR030675">
    <property type="entry name" value="BPI/LBP"/>
</dbReference>
<dbReference type="GO" id="GO:0010189">
    <property type="term" value="P:vitamin E biosynthetic process"/>
    <property type="evidence" value="ECO:0007669"/>
    <property type="project" value="Ensembl"/>
</dbReference>
<evidence type="ECO:0000259" key="10">
    <source>
        <dbReference type="SMART" id="SM00328"/>
    </source>
</evidence>
<feature type="domain" description="Lipid-binding serum glycoprotein N-terminal" evidence="10">
    <location>
        <begin position="37"/>
        <end position="255"/>
    </location>
</feature>
<feature type="disulfide bond" evidence="7">
    <location>
        <begin position="158"/>
        <end position="197"/>
    </location>
</feature>
<dbReference type="GO" id="GO:0140338">
    <property type="term" value="F:sphingomyelin transfer activity"/>
    <property type="evidence" value="ECO:0007669"/>
    <property type="project" value="Ensembl"/>
</dbReference>
<dbReference type="InterPro" id="IPR017954">
    <property type="entry name" value="Lipid-bd_serum_glycop_CS"/>
</dbReference>
<dbReference type="Bgee" id="ENSOANG00000040972">
    <property type="expression patterns" value="Expressed in endometrium and 8 other cell types or tissues"/>
</dbReference>
<gene>
    <name evidence="12" type="primary">PLTP</name>
</gene>
<dbReference type="GO" id="GO:1901611">
    <property type="term" value="F:phosphatidylglycerol binding"/>
    <property type="evidence" value="ECO:0007669"/>
    <property type="project" value="Ensembl"/>
</dbReference>
<proteinExistence type="inferred from homology"/>
<dbReference type="OMA" id="TTGMRFF"/>
<dbReference type="InterPro" id="IPR001124">
    <property type="entry name" value="Lipid-bd_serum_glycop_C"/>
</dbReference>
<dbReference type="GO" id="GO:0034189">
    <property type="term" value="F:very-low-density lipoprotein particle binding"/>
    <property type="evidence" value="ECO:0007669"/>
    <property type="project" value="Ensembl"/>
</dbReference>
<dbReference type="Pfam" id="PF01273">
    <property type="entry name" value="LBP_BPI_CETP"/>
    <property type="match status" value="1"/>
</dbReference>
<dbReference type="SUPFAM" id="SSF55394">
    <property type="entry name" value="Bactericidal permeability-increasing protein, BPI"/>
    <property type="match status" value="2"/>
</dbReference>
<evidence type="ECO:0000256" key="7">
    <source>
        <dbReference type="PIRSR" id="PIRSR002417-50"/>
    </source>
</evidence>
<dbReference type="GO" id="GO:0005634">
    <property type="term" value="C:nucleus"/>
    <property type="evidence" value="ECO:0007669"/>
    <property type="project" value="Ensembl"/>
</dbReference>
<dbReference type="GO" id="GO:0140337">
    <property type="term" value="F:diacylglyceride transfer activity"/>
    <property type="evidence" value="ECO:0007669"/>
    <property type="project" value="Ensembl"/>
</dbReference>
<reference evidence="12" key="2">
    <citation type="submission" date="2025-09" db="UniProtKB">
        <authorList>
            <consortium name="Ensembl"/>
        </authorList>
    </citation>
    <scope>IDENTIFICATION</scope>
    <source>
        <strain evidence="12">Glennie</strain>
    </source>
</reference>
<dbReference type="FunFam" id="3.15.20.10:FF:000001">
    <property type="entry name" value="Phospholipid transfer protein"/>
    <property type="match status" value="1"/>
</dbReference>
<dbReference type="GO" id="GO:0030317">
    <property type="term" value="P:flagellated sperm motility"/>
    <property type="evidence" value="ECO:0007669"/>
    <property type="project" value="Ensembl"/>
</dbReference>
<keyword evidence="5 7" id="KW-1015">Disulfide bond</keyword>
<dbReference type="GO" id="GO:0120019">
    <property type="term" value="F:phosphatidylcholine transfer activity"/>
    <property type="evidence" value="ECO:0007669"/>
    <property type="project" value="Ensembl"/>
</dbReference>
<dbReference type="Gene3D" id="3.15.10.10">
    <property type="entry name" value="Bactericidal permeability-increasing protein, domain 1"/>
    <property type="match status" value="1"/>
</dbReference>
<dbReference type="SMART" id="SM00328">
    <property type="entry name" value="BPI1"/>
    <property type="match status" value="1"/>
</dbReference>
<dbReference type="PANTHER" id="PTHR10504">
    <property type="entry name" value="BACTERICIDAL PERMEABILITY-INCREASING BPI PROTEIN-RELATED"/>
    <property type="match status" value="1"/>
</dbReference>
<evidence type="ECO:0000256" key="3">
    <source>
        <dbReference type="ARBA" id="ARBA00022525"/>
    </source>
</evidence>
<dbReference type="FunFam" id="3.15.10.10:FF:000001">
    <property type="entry name" value="phospholipid transfer protein-like"/>
    <property type="match status" value="1"/>
</dbReference>
<organism evidence="12 13">
    <name type="scientific">Ornithorhynchus anatinus</name>
    <name type="common">Duckbill platypus</name>
    <dbReference type="NCBI Taxonomy" id="9258"/>
    <lineage>
        <taxon>Eukaryota</taxon>
        <taxon>Metazoa</taxon>
        <taxon>Chordata</taxon>
        <taxon>Craniata</taxon>
        <taxon>Vertebrata</taxon>
        <taxon>Euteleostomi</taxon>
        <taxon>Mammalia</taxon>
        <taxon>Monotremata</taxon>
        <taxon>Ornithorhynchidae</taxon>
        <taxon>Ornithorhynchus</taxon>
    </lineage>
</organism>
<evidence type="ECO:0000313" key="12">
    <source>
        <dbReference type="Ensembl" id="ENSOANP00000049165.1"/>
    </source>
</evidence>
<evidence type="ECO:0000313" key="13">
    <source>
        <dbReference type="Proteomes" id="UP000002279"/>
    </source>
</evidence>
<dbReference type="GO" id="GO:0097001">
    <property type="term" value="F:ceramide binding"/>
    <property type="evidence" value="ECO:0007669"/>
    <property type="project" value="Ensembl"/>
</dbReference>
<dbReference type="Proteomes" id="UP000002279">
    <property type="component" value="Unplaced"/>
</dbReference>
<dbReference type="GO" id="GO:0035627">
    <property type="term" value="P:ceramide transport"/>
    <property type="evidence" value="ECO:0000318"/>
    <property type="project" value="GO_Central"/>
</dbReference>
<dbReference type="InterPro" id="IPR017942">
    <property type="entry name" value="Lipid-bd_serum_glycop_N"/>
</dbReference>
<dbReference type="GO" id="GO:0008526">
    <property type="term" value="F:phosphatidylinositol transfer activity"/>
    <property type="evidence" value="ECO:0007669"/>
    <property type="project" value="Ensembl"/>
</dbReference>
<dbReference type="GO" id="GO:0015914">
    <property type="term" value="P:phospholipid transport"/>
    <property type="evidence" value="ECO:0000318"/>
    <property type="project" value="GO_Central"/>
</dbReference>
<dbReference type="PIRSF" id="PIRSF002417">
    <property type="entry name" value="Lipid_binding_protein"/>
    <property type="match status" value="1"/>
</dbReference>
<dbReference type="PROSITE" id="PS00400">
    <property type="entry name" value="LBP_BPI_CETP"/>
    <property type="match status" value="1"/>
</dbReference>
<dbReference type="GO" id="GO:0034375">
    <property type="term" value="P:high-density lipoprotein particle remodeling"/>
    <property type="evidence" value="ECO:0000318"/>
    <property type="project" value="GO_Central"/>
</dbReference>
<dbReference type="CDD" id="cd00025">
    <property type="entry name" value="BPI1"/>
    <property type="match status" value="1"/>
</dbReference>
<dbReference type="GO" id="GO:0030169">
    <property type="term" value="F:low-density lipoprotein particle binding"/>
    <property type="evidence" value="ECO:0007669"/>
    <property type="project" value="Ensembl"/>
</dbReference>
<reference evidence="12" key="1">
    <citation type="submission" date="2025-08" db="UniProtKB">
        <authorList>
            <consortium name="Ensembl"/>
        </authorList>
    </citation>
    <scope>IDENTIFICATION</scope>
    <source>
        <strain evidence="12">Glennie</strain>
    </source>
</reference>
<dbReference type="GO" id="GO:1904121">
    <property type="term" value="F:phosphatidylethanolamine transfer activity"/>
    <property type="evidence" value="ECO:0000318"/>
    <property type="project" value="GO_Central"/>
</dbReference>
<dbReference type="GeneTree" id="ENSGT01100000263546"/>
<dbReference type="GO" id="GO:0120017">
    <property type="term" value="F:ceramide transfer activity"/>
    <property type="evidence" value="ECO:0000318"/>
    <property type="project" value="GO_Central"/>
</dbReference>
<dbReference type="Pfam" id="PF02886">
    <property type="entry name" value="LBP_BPI_CETP_C"/>
    <property type="match status" value="1"/>
</dbReference>
<feature type="chain" id="PRO_5026019687" evidence="9">
    <location>
        <begin position="28"/>
        <end position="512"/>
    </location>
</feature>
<sequence>MAALGLLLPTLLLPLLLLLLLPPPAPARPEPPACKIRITSKALELVKLEGLRFLEQELMHIDIPDLRGGDGNFYYNITDVKVERLQVTESELSFRPPRSLALQISNASIRLGFRRQLLYWFFYDGGRVDASAEGVNIRTALHLARGPTGRVQVANVSCKASVAKMHTGFGGTYRKVYEILSSFITSGMRFLLNQQICPALHHAGVVLLNSMLETIPVRGAVDDHVGIDYSLLRDPASSDRNLDMDFRGAFFPWPGGNVTLKNRAVSPVVVEENRMVYVAFSEFFFDSAMDSYFRAGTLALELTGAEIPKDVDVMLRAFFFGAIILLDPAAADAPLKLGLRVLQAPRCTIRPSGTVVAVTAGLAVALAPPGRPEVRLSSLTLEARLDAKMALRGKTLQTKLDLRRFRVSSNQSALEALALLPLQAPLKTILQIAVMPLLHARTRRGVRIPLPEGIDFVREVVTNYAGFLTIGADLRFSEGLREVIEKNRRGPGPDAPDAPSAPPPGPVPPRPL</sequence>
<dbReference type="GO" id="GO:0120020">
    <property type="term" value="F:cholesterol transfer activity"/>
    <property type="evidence" value="ECO:0007669"/>
    <property type="project" value="Ensembl"/>
</dbReference>
<dbReference type="InParanoid" id="A0A6I8P594"/>
<keyword evidence="4 9" id="KW-0732">Signal</keyword>
<dbReference type="SMART" id="SM00329">
    <property type="entry name" value="BPI2"/>
    <property type="match status" value="1"/>
</dbReference>
<feature type="domain" description="Lipid-binding serum glycoprotein C-terminal" evidence="11">
    <location>
        <begin position="270"/>
        <end position="472"/>
    </location>
</feature>
<evidence type="ECO:0000256" key="8">
    <source>
        <dbReference type="SAM" id="MobiDB-lite"/>
    </source>
</evidence>
<feature type="region of interest" description="Disordered" evidence="8">
    <location>
        <begin position="485"/>
        <end position="512"/>
    </location>
</feature>
<dbReference type="GO" id="GO:1990050">
    <property type="term" value="F:phosphatidic acid transfer activity"/>
    <property type="evidence" value="ECO:0000318"/>
    <property type="project" value="GO_Central"/>
</dbReference>
<dbReference type="GO" id="GO:0034364">
    <property type="term" value="C:high-density lipoprotein particle"/>
    <property type="evidence" value="ECO:0007669"/>
    <property type="project" value="Ensembl"/>
</dbReference>
<dbReference type="AlphaFoldDB" id="A0A6I8P594"/>
<evidence type="ECO:0000256" key="4">
    <source>
        <dbReference type="ARBA" id="ARBA00022729"/>
    </source>
</evidence>
<dbReference type="PANTHER" id="PTHR10504:SF16">
    <property type="entry name" value="PHOSPHOLIPID TRANSFER PROTEIN"/>
    <property type="match status" value="1"/>
</dbReference>